<dbReference type="RefSeq" id="WP_141652724.1">
    <property type="nucleotide sequence ID" value="NZ_CP173697.1"/>
</dbReference>
<accession>A0A0M6WQW1</accession>
<keyword evidence="2" id="KW-1185">Reference proteome</keyword>
<protein>
    <submittedName>
        <fullName evidence="1">Uncharacterized protein</fullName>
    </submittedName>
</protein>
<name>A0A0M6WQW1_9FIRM</name>
<gene>
    <name evidence="1" type="ORF">M72_29671</name>
</gene>
<dbReference type="EMBL" id="CVRR01000023">
    <property type="protein sequence ID" value="CRL39420.1"/>
    <property type="molecule type" value="Genomic_DNA"/>
</dbReference>
<organism evidence="1 2">
    <name type="scientific">Roseburia faecis</name>
    <dbReference type="NCBI Taxonomy" id="301302"/>
    <lineage>
        <taxon>Bacteria</taxon>
        <taxon>Bacillati</taxon>
        <taxon>Bacillota</taxon>
        <taxon>Clostridia</taxon>
        <taxon>Lachnospirales</taxon>
        <taxon>Lachnospiraceae</taxon>
        <taxon>Roseburia</taxon>
    </lineage>
</organism>
<dbReference type="AlphaFoldDB" id="A0A0M6WQW1"/>
<evidence type="ECO:0000313" key="1">
    <source>
        <dbReference type="EMBL" id="CRL39420.1"/>
    </source>
</evidence>
<dbReference type="Proteomes" id="UP000049979">
    <property type="component" value="Unassembled WGS sequence"/>
</dbReference>
<sequence length="81" mass="9339">MDLCWSYEKCSPNRYRLVLIDNVIGCGHTLRAVWVPGYESRRLIDILQAAWYLNSGGKIRNGLADHTVLILDQIAEYRKES</sequence>
<evidence type="ECO:0000313" key="2">
    <source>
        <dbReference type="Proteomes" id="UP000049979"/>
    </source>
</evidence>
<proteinExistence type="predicted"/>
<reference evidence="2" key="1">
    <citation type="submission" date="2015-05" db="EMBL/GenBank/DDBJ databases">
        <authorList>
            <consortium name="Pathogen Informatics"/>
        </authorList>
    </citation>
    <scope>NUCLEOTIDE SEQUENCE [LARGE SCALE GENOMIC DNA]</scope>
    <source>
        <strain evidence="2">M72</strain>
    </source>
</reference>